<reference evidence="3" key="1">
    <citation type="submission" date="2022-08" db="EMBL/GenBank/DDBJ databases">
        <title>Mycobacterium kiyosense sp. nov., scotochromogenic slow-glowing species isolated from respiratory specimens.</title>
        <authorList>
            <person name="Fukano H."/>
            <person name="Kazumi Y."/>
            <person name="Sakagami N."/>
            <person name="Ato M."/>
            <person name="Mitarai S."/>
            <person name="Hoshino Y."/>
        </authorList>
    </citation>
    <scope>NUCLEOTIDE SEQUENCE</scope>
    <source>
        <strain evidence="3">1413</strain>
        <strain evidence="2">SRL2020-028</strain>
    </source>
</reference>
<comment type="caution">
    <text evidence="3">The sequence shown here is derived from an EMBL/GenBank/DDBJ whole genome shotgun (WGS) entry which is preliminary data.</text>
</comment>
<keyword evidence="1" id="KW-1133">Transmembrane helix</keyword>
<dbReference type="EMBL" id="BRZI01000020">
    <property type="protein sequence ID" value="GLD31069.1"/>
    <property type="molecule type" value="Genomic_DNA"/>
</dbReference>
<sequence>MTELGEKARMAEMRQLHVYDCALMGAVQLRMILATMLVAGNVVVALIVVAPAHAEPQTCPPICDQIPSTAWIAHRSVPLDAVSGWPPLAGRAVPVTGTTPQFKFEQVCATPAVPQDTRNSTVAARVTVTRPDGQWQLHAQIMHWRGDTARGGALAASVFGSAVAALRACQLGAPAQSPSVTDDEPTRMAAVISGPVLVHTYLLAHVASSTISELTLWASGSPEVAWPVISDAAVLDAMTAPLCEAYIASCS</sequence>
<dbReference type="AlphaFoldDB" id="A0A9P3Q749"/>
<gene>
    <name evidence="3" type="ORF">Mkiyose1413_29520</name>
    <name evidence="2" type="ORF">SRL2020028_39750</name>
</gene>
<protein>
    <recommendedName>
        <fullName evidence="5">ATPase</fullName>
    </recommendedName>
</protein>
<evidence type="ECO:0000256" key="1">
    <source>
        <dbReference type="SAM" id="Phobius"/>
    </source>
</evidence>
<evidence type="ECO:0000313" key="3">
    <source>
        <dbReference type="EMBL" id="GLD31069.1"/>
    </source>
</evidence>
<evidence type="ECO:0000313" key="2">
    <source>
        <dbReference type="EMBL" id="GLB84719.1"/>
    </source>
</evidence>
<keyword evidence="4" id="KW-1185">Reference proteome</keyword>
<name>A0A9P3Q749_9MYCO</name>
<dbReference type="Proteomes" id="UP001165663">
    <property type="component" value="Unassembled WGS sequence"/>
</dbReference>
<accession>A0A9P3Q749</accession>
<evidence type="ECO:0000313" key="4">
    <source>
        <dbReference type="Proteomes" id="UP001064782"/>
    </source>
</evidence>
<organism evidence="3 4">
    <name type="scientific">Mycobacterium kiyosense</name>
    <dbReference type="NCBI Taxonomy" id="2871094"/>
    <lineage>
        <taxon>Bacteria</taxon>
        <taxon>Bacillati</taxon>
        <taxon>Actinomycetota</taxon>
        <taxon>Actinomycetes</taxon>
        <taxon>Mycobacteriales</taxon>
        <taxon>Mycobacteriaceae</taxon>
        <taxon>Mycobacterium</taxon>
    </lineage>
</organism>
<evidence type="ECO:0008006" key="5">
    <source>
        <dbReference type="Google" id="ProtNLM"/>
    </source>
</evidence>
<keyword evidence="1" id="KW-0812">Transmembrane</keyword>
<dbReference type="Proteomes" id="UP001064782">
    <property type="component" value="Unassembled WGS sequence"/>
</dbReference>
<keyword evidence="1" id="KW-0472">Membrane</keyword>
<dbReference type="EMBL" id="BRXE01000059">
    <property type="protein sequence ID" value="GLB84719.1"/>
    <property type="molecule type" value="Genomic_DNA"/>
</dbReference>
<proteinExistence type="predicted"/>
<feature type="transmembrane region" description="Helical" evidence="1">
    <location>
        <begin position="32"/>
        <end position="54"/>
    </location>
</feature>